<keyword evidence="2" id="KW-1185">Reference proteome</keyword>
<proteinExistence type="predicted"/>
<dbReference type="Proteomes" id="UP001218188">
    <property type="component" value="Unassembled WGS sequence"/>
</dbReference>
<reference evidence="1" key="1">
    <citation type="submission" date="2023-03" db="EMBL/GenBank/DDBJ databases">
        <title>Massive genome expansion in bonnet fungi (Mycena s.s.) driven by repeated elements and novel gene families across ecological guilds.</title>
        <authorList>
            <consortium name="Lawrence Berkeley National Laboratory"/>
            <person name="Harder C.B."/>
            <person name="Miyauchi S."/>
            <person name="Viragh M."/>
            <person name="Kuo A."/>
            <person name="Thoen E."/>
            <person name="Andreopoulos B."/>
            <person name="Lu D."/>
            <person name="Skrede I."/>
            <person name="Drula E."/>
            <person name="Henrissat B."/>
            <person name="Morin E."/>
            <person name="Kohler A."/>
            <person name="Barry K."/>
            <person name="LaButti K."/>
            <person name="Morin E."/>
            <person name="Salamov A."/>
            <person name="Lipzen A."/>
            <person name="Mereny Z."/>
            <person name="Hegedus B."/>
            <person name="Baldrian P."/>
            <person name="Stursova M."/>
            <person name="Weitz H."/>
            <person name="Taylor A."/>
            <person name="Grigoriev I.V."/>
            <person name="Nagy L.G."/>
            <person name="Martin F."/>
            <person name="Kauserud H."/>
        </authorList>
    </citation>
    <scope>NUCLEOTIDE SEQUENCE</scope>
    <source>
        <strain evidence="1">CBHHK200</strain>
    </source>
</reference>
<name>A0AAD6WUD6_9AGAR</name>
<comment type="caution">
    <text evidence="1">The sequence shown here is derived from an EMBL/GenBank/DDBJ whole genome shotgun (WGS) entry which is preliminary data.</text>
</comment>
<gene>
    <name evidence="1" type="ORF">C8F04DRAFT_1133594</name>
</gene>
<dbReference type="EMBL" id="JARJCM010000183">
    <property type="protein sequence ID" value="KAJ7023766.1"/>
    <property type="molecule type" value="Genomic_DNA"/>
</dbReference>
<dbReference type="AlphaFoldDB" id="A0AAD6WUD6"/>
<organism evidence="1 2">
    <name type="scientific">Mycena alexandri</name>
    <dbReference type="NCBI Taxonomy" id="1745969"/>
    <lineage>
        <taxon>Eukaryota</taxon>
        <taxon>Fungi</taxon>
        <taxon>Dikarya</taxon>
        <taxon>Basidiomycota</taxon>
        <taxon>Agaricomycotina</taxon>
        <taxon>Agaricomycetes</taxon>
        <taxon>Agaricomycetidae</taxon>
        <taxon>Agaricales</taxon>
        <taxon>Marasmiineae</taxon>
        <taxon>Mycenaceae</taxon>
        <taxon>Mycena</taxon>
    </lineage>
</organism>
<evidence type="ECO:0000313" key="2">
    <source>
        <dbReference type="Proteomes" id="UP001218188"/>
    </source>
</evidence>
<protein>
    <submittedName>
        <fullName evidence="1">Uncharacterized protein</fullName>
    </submittedName>
</protein>
<sequence length="160" mass="18320">MGRRLWWMRRPQGVAKAAQCARVLGTSCAPSYIWADVHDNDDFLLLIYYFPSFDFHWRTYMSFELASLASLDGLMPSPSRRHLFRLGLCDLQRLPLFSQLPQKIVTAGRLRTGYRPLFESVETSASAGNYSYSASHYAGPNYRIARDAGREWYPVSSVIL</sequence>
<accession>A0AAD6WUD6</accession>
<evidence type="ECO:0000313" key="1">
    <source>
        <dbReference type="EMBL" id="KAJ7023766.1"/>
    </source>
</evidence>